<feature type="signal peptide" evidence="1">
    <location>
        <begin position="1"/>
        <end position="16"/>
    </location>
</feature>
<dbReference type="InterPro" id="IPR036047">
    <property type="entry name" value="F-box-like_dom_sf"/>
</dbReference>
<evidence type="ECO:0000313" key="3">
    <source>
        <dbReference type="Proteomes" id="UP001050691"/>
    </source>
</evidence>
<feature type="chain" id="PRO_5043427976" evidence="1">
    <location>
        <begin position="17"/>
        <end position="170"/>
    </location>
</feature>
<protein>
    <submittedName>
        <fullName evidence="2">Uncharacterized protein</fullName>
    </submittedName>
</protein>
<proteinExistence type="predicted"/>
<dbReference type="Proteomes" id="UP001050691">
    <property type="component" value="Unassembled WGS sequence"/>
</dbReference>
<name>A0AAV5AAU0_9AGAM</name>
<organism evidence="2 3">
    <name type="scientific">Clathrus columnatus</name>
    <dbReference type="NCBI Taxonomy" id="1419009"/>
    <lineage>
        <taxon>Eukaryota</taxon>
        <taxon>Fungi</taxon>
        <taxon>Dikarya</taxon>
        <taxon>Basidiomycota</taxon>
        <taxon>Agaricomycotina</taxon>
        <taxon>Agaricomycetes</taxon>
        <taxon>Phallomycetidae</taxon>
        <taxon>Phallales</taxon>
        <taxon>Clathraceae</taxon>
        <taxon>Clathrus</taxon>
    </lineage>
</organism>
<reference evidence="2" key="1">
    <citation type="submission" date="2021-10" db="EMBL/GenBank/DDBJ databases">
        <title>De novo Genome Assembly of Clathrus columnatus (Basidiomycota, Fungi) Using Illumina and Nanopore Sequence Data.</title>
        <authorList>
            <person name="Ogiso-Tanaka E."/>
            <person name="Itagaki H."/>
            <person name="Hosoya T."/>
            <person name="Hosaka K."/>
        </authorList>
    </citation>
    <scope>NUCLEOTIDE SEQUENCE</scope>
    <source>
        <strain evidence="2">MO-923</strain>
    </source>
</reference>
<accession>A0AAV5AAU0</accession>
<keyword evidence="1" id="KW-0732">Signal</keyword>
<evidence type="ECO:0000313" key="2">
    <source>
        <dbReference type="EMBL" id="GJJ10807.1"/>
    </source>
</evidence>
<gene>
    <name evidence="2" type="ORF">Clacol_005035</name>
</gene>
<sequence>MPQAHAIFGILELVEAILSWMSPRQTFRTALVNRLWFDASIRYLWHTMFLEQALLQLGEAETHHHGFSSMKPLTKKQWERFLTYSKHLRVLRASALHKDILRAATKIRLDGLPYLFPNLRALTWKTTGEVPDLSSLISPSLESFTLTMGDLKVPSFQHISHLLINRLRVL</sequence>
<dbReference type="AlphaFoldDB" id="A0AAV5AAU0"/>
<evidence type="ECO:0000256" key="1">
    <source>
        <dbReference type="SAM" id="SignalP"/>
    </source>
</evidence>
<comment type="caution">
    <text evidence="2">The sequence shown here is derived from an EMBL/GenBank/DDBJ whole genome shotgun (WGS) entry which is preliminary data.</text>
</comment>
<keyword evidence="3" id="KW-1185">Reference proteome</keyword>
<dbReference type="SUPFAM" id="SSF81383">
    <property type="entry name" value="F-box domain"/>
    <property type="match status" value="1"/>
</dbReference>
<dbReference type="EMBL" id="BPWL01000005">
    <property type="protein sequence ID" value="GJJ10807.1"/>
    <property type="molecule type" value="Genomic_DNA"/>
</dbReference>